<dbReference type="OrthoDB" id="26941at2"/>
<gene>
    <name evidence="7" type="ORF">ADS79_29585</name>
    <name evidence="6" type="ORF">BRE01_23560</name>
</gene>
<evidence type="ECO:0000256" key="5">
    <source>
        <dbReference type="SAM" id="Phobius"/>
    </source>
</evidence>
<dbReference type="EMBL" id="BJON01000009">
    <property type="protein sequence ID" value="GED68654.1"/>
    <property type="molecule type" value="Genomic_DNA"/>
</dbReference>
<organism evidence="7 8">
    <name type="scientific">Brevibacillus reuszeri</name>
    <dbReference type="NCBI Taxonomy" id="54915"/>
    <lineage>
        <taxon>Bacteria</taxon>
        <taxon>Bacillati</taxon>
        <taxon>Bacillota</taxon>
        <taxon>Bacilli</taxon>
        <taxon>Bacillales</taxon>
        <taxon>Paenibacillaceae</taxon>
        <taxon>Brevibacillus</taxon>
    </lineage>
</organism>
<sequence>MDLRSQASKEIIIPENPVSRFLFTSTRSATIWLIVRLYVGYIWITSGWKKINSDAWTGENAGSAIEGFIKGALAKAADGKDVTSWYAWFLENTVLPNAKVFGFMVAYGELLVGLGLVVGLLTGIAAFFGGLMNVSFLFAGTVSTNPLLFVFATWLVMAWKVAGWYGVDRWALSYLGTPWTRSKSRDSGTYLD</sequence>
<dbReference type="RefSeq" id="WP_049742019.1">
    <property type="nucleotide sequence ID" value="NZ_BJON01000009.1"/>
</dbReference>
<evidence type="ECO:0000256" key="4">
    <source>
        <dbReference type="ARBA" id="ARBA00023136"/>
    </source>
</evidence>
<evidence type="ECO:0000256" key="2">
    <source>
        <dbReference type="ARBA" id="ARBA00022692"/>
    </source>
</evidence>
<dbReference type="PANTHER" id="PTHR39157">
    <property type="entry name" value="INTEGRAL MEMBRANE PROTEIN-RELATED"/>
    <property type="match status" value="1"/>
</dbReference>
<proteinExistence type="predicted"/>
<reference evidence="8" key="1">
    <citation type="submission" date="2015-07" db="EMBL/GenBank/DDBJ databases">
        <title>Genome sequencing project for genomic taxonomy and phylogenomics of Bacillus-like bacteria.</title>
        <authorList>
            <person name="Liu B."/>
            <person name="Wang J."/>
            <person name="Zhu Y."/>
            <person name="Liu G."/>
            <person name="Chen Q."/>
            <person name="Chen Z."/>
            <person name="Lan J."/>
            <person name="Che J."/>
            <person name="Ge C."/>
            <person name="Shi H."/>
            <person name="Pan Z."/>
            <person name="Liu X."/>
        </authorList>
    </citation>
    <scope>NUCLEOTIDE SEQUENCE [LARGE SCALE GENOMIC DNA]</scope>
    <source>
        <strain evidence="8">DSM 9887</strain>
    </source>
</reference>
<feature type="transmembrane region" description="Helical" evidence="5">
    <location>
        <begin position="110"/>
        <end position="134"/>
    </location>
</feature>
<dbReference type="EMBL" id="LGIQ01000011">
    <property type="protein sequence ID" value="KNB69979.1"/>
    <property type="molecule type" value="Genomic_DNA"/>
</dbReference>
<protein>
    <submittedName>
        <fullName evidence="7">DoxX family protein</fullName>
    </submittedName>
</protein>
<keyword evidence="9" id="KW-1185">Reference proteome</keyword>
<name>A0A0K9YMN5_9BACL</name>
<feature type="transmembrane region" description="Helical" evidence="5">
    <location>
        <begin position="21"/>
        <end position="44"/>
    </location>
</feature>
<evidence type="ECO:0000256" key="3">
    <source>
        <dbReference type="ARBA" id="ARBA00022989"/>
    </source>
</evidence>
<evidence type="ECO:0000313" key="7">
    <source>
        <dbReference type="EMBL" id="KNB69979.1"/>
    </source>
</evidence>
<accession>A0A0K9YMN5</accession>
<reference evidence="6 9" key="3">
    <citation type="submission" date="2019-06" db="EMBL/GenBank/DDBJ databases">
        <title>Whole genome shotgun sequence of Brevibacillus reuszeri NBRC 15719.</title>
        <authorList>
            <person name="Hosoyama A."/>
            <person name="Uohara A."/>
            <person name="Ohji S."/>
            <person name="Ichikawa N."/>
        </authorList>
    </citation>
    <scope>NUCLEOTIDE SEQUENCE [LARGE SCALE GENOMIC DNA]</scope>
    <source>
        <strain evidence="6 9">NBRC 15719</strain>
    </source>
</reference>
<dbReference type="Pfam" id="PF07681">
    <property type="entry name" value="DoxX"/>
    <property type="match status" value="1"/>
</dbReference>
<dbReference type="Proteomes" id="UP000036834">
    <property type="component" value="Unassembled WGS sequence"/>
</dbReference>
<dbReference type="Proteomes" id="UP000319578">
    <property type="component" value="Unassembled WGS sequence"/>
</dbReference>
<reference evidence="7" key="2">
    <citation type="submission" date="2015-07" db="EMBL/GenBank/DDBJ databases">
        <title>MeaNS - Measles Nucleotide Surveillance Program.</title>
        <authorList>
            <person name="Tran T."/>
            <person name="Druce J."/>
        </authorList>
    </citation>
    <scope>NUCLEOTIDE SEQUENCE</scope>
    <source>
        <strain evidence="7">DSM 9887</strain>
    </source>
</reference>
<dbReference type="GO" id="GO:0016020">
    <property type="term" value="C:membrane"/>
    <property type="evidence" value="ECO:0007669"/>
    <property type="project" value="UniProtKB-SubCell"/>
</dbReference>
<dbReference type="PATRIC" id="fig|54915.3.peg.5136"/>
<keyword evidence="3 5" id="KW-1133">Transmembrane helix</keyword>
<dbReference type="AlphaFoldDB" id="A0A0K9YMN5"/>
<dbReference type="PANTHER" id="PTHR39157:SF1">
    <property type="entry name" value="DOXX FAMILY PROTEIN"/>
    <property type="match status" value="1"/>
</dbReference>
<evidence type="ECO:0000313" key="8">
    <source>
        <dbReference type="Proteomes" id="UP000036834"/>
    </source>
</evidence>
<comment type="caution">
    <text evidence="7">The sequence shown here is derived from an EMBL/GenBank/DDBJ whole genome shotgun (WGS) entry which is preliminary data.</text>
</comment>
<evidence type="ECO:0000313" key="9">
    <source>
        <dbReference type="Proteomes" id="UP000319578"/>
    </source>
</evidence>
<evidence type="ECO:0000256" key="1">
    <source>
        <dbReference type="ARBA" id="ARBA00004141"/>
    </source>
</evidence>
<keyword evidence="2 5" id="KW-0812">Transmembrane</keyword>
<evidence type="ECO:0000313" key="6">
    <source>
        <dbReference type="EMBL" id="GED68654.1"/>
    </source>
</evidence>
<keyword evidence="4 5" id="KW-0472">Membrane</keyword>
<dbReference type="STRING" id="54915.ADS79_29585"/>
<comment type="subcellular location">
    <subcellularLocation>
        <location evidence="1">Membrane</location>
        <topology evidence="1">Multi-pass membrane protein</topology>
    </subcellularLocation>
</comment>
<dbReference type="InterPro" id="IPR032808">
    <property type="entry name" value="DoxX"/>
</dbReference>